<protein>
    <submittedName>
        <fullName evidence="1">DUF4249 family protein</fullName>
    </submittedName>
</protein>
<dbReference type="InterPro" id="IPR025345">
    <property type="entry name" value="DUF4249"/>
</dbReference>
<name>A0AAU8FQQ4_9BACT</name>
<sequence length="111" mass="12335">MRYWLLKIGFFALLLIVDSCVEPFSPPETNSDENYLVIDGFLNVGGTDSTRIELRRTQNVNASAAPAIETGAQLWVEEENGETSPLSESGWGLYTLPPRQFNRGGQVQVED</sequence>
<dbReference type="RefSeq" id="WP_353722132.1">
    <property type="nucleotide sequence ID" value="NZ_CP159289.1"/>
</dbReference>
<dbReference type="EMBL" id="CP159289">
    <property type="protein sequence ID" value="XCH26852.1"/>
    <property type="molecule type" value="Genomic_DNA"/>
</dbReference>
<dbReference type="AlphaFoldDB" id="A0AAU8FQQ4"/>
<gene>
    <name evidence="1" type="ORF">ABV298_10830</name>
</gene>
<reference evidence="1" key="1">
    <citation type="submission" date="2024-06" db="EMBL/GenBank/DDBJ databases">
        <title>Sequencing and assembly of the genome of Dyadobacter sp. strain 676, a symbiont of Cyamopsis tetragonoloba.</title>
        <authorList>
            <person name="Guro P."/>
            <person name="Sazanova A."/>
            <person name="Kuznetsova I."/>
            <person name="Belimov A."/>
            <person name="Safronova V."/>
        </authorList>
    </citation>
    <scope>NUCLEOTIDE SEQUENCE</scope>
    <source>
        <strain evidence="1">676</strain>
    </source>
</reference>
<evidence type="ECO:0000313" key="1">
    <source>
        <dbReference type="EMBL" id="XCH26852.1"/>
    </source>
</evidence>
<dbReference type="Pfam" id="PF14054">
    <property type="entry name" value="DUF4249"/>
    <property type="match status" value="1"/>
</dbReference>
<organism evidence="1">
    <name type="scientific">Dyadobacter sp. 676</name>
    <dbReference type="NCBI Taxonomy" id="3088362"/>
    <lineage>
        <taxon>Bacteria</taxon>
        <taxon>Pseudomonadati</taxon>
        <taxon>Bacteroidota</taxon>
        <taxon>Cytophagia</taxon>
        <taxon>Cytophagales</taxon>
        <taxon>Spirosomataceae</taxon>
        <taxon>Dyadobacter</taxon>
    </lineage>
</organism>
<accession>A0AAU8FQQ4</accession>
<proteinExistence type="predicted"/>